<evidence type="ECO:0000313" key="2">
    <source>
        <dbReference type="EMBL" id="OOY24314.1"/>
    </source>
</evidence>
<proteinExistence type="predicted"/>
<protein>
    <recommendedName>
        <fullName evidence="4">50S ribosomal protein L35</fullName>
    </recommendedName>
</protein>
<keyword evidence="1" id="KW-0472">Membrane</keyword>
<evidence type="ECO:0000256" key="1">
    <source>
        <dbReference type="SAM" id="Phobius"/>
    </source>
</evidence>
<keyword evidence="1" id="KW-0812">Transmembrane</keyword>
<organism evidence="2 3">
    <name type="scientific">Thioclava sediminum</name>
    <dbReference type="NCBI Taxonomy" id="1915319"/>
    <lineage>
        <taxon>Bacteria</taxon>
        <taxon>Pseudomonadati</taxon>
        <taxon>Pseudomonadota</taxon>
        <taxon>Alphaproteobacteria</taxon>
        <taxon>Rhodobacterales</taxon>
        <taxon>Paracoccaceae</taxon>
        <taxon>Thioclava</taxon>
    </lineage>
</organism>
<keyword evidence="3" id="KW-1185">Reference proteome</keyword>
<gene>
    <name evidence="2" type="ORF">BMI91_09670</name>
</gene>
<reference evidence="2 3" key="1">
    <citation type="submission" date="2016-11" db="EMBL/GenBank/DDBJ databases">
        <title>A multilocus sequence analysis scheme for characterization of bacteria in the genus Thioclava.</title>
        <authorList>
            <person name="Liu Y."/>
            <person name="Shao Z."/>
        </authorList>
    </citation>
    <scope>NUCLEOTIDE SEQUENCE [LARGE SCALE GENOMIC DNA]</scope>
    <source>
        <strain evidence="2 3">TAW-CT134</strain>
    </source>
</reference>
<keyword evidence="1" id="KW-1133">Transmembrane helix</keyword>
<dbReference type="EMBL" id="MPZV01000002">
    <property type="protein sequence ID" value="OOY24314.1"/>
    <property type="molecule type" value="Genomic_DNA"/>
</dbReference>
<feature type="transmembrane region" description="Helical" evidence="1">
    <location>
        <begin position="12"/>
        <end position="31"/>
    </location>
</feature>
<feature type="transmembrane region" description="Helical" evidence="1">
    <location>
        <begin position="38"/>
        <end position="56"/>
    </location>
</feature>
<name>A0ABX3MX96_9RHOB</name>
<evidence type="ECO:0000313" key="3">
    <source>
        <dbReference type="Proteomes" id="UP000190787"/>
    </source>
</evidence>
<comment type="caution">
    <text evidence="2">The sequence shown here is derived from an EMBL/GenBank/DDBJ whole genome shotgun (WGS) entry which is preliminary data.</text>
</comment>
<dbReference type="RefSeq" id="WP_078604802.1">
    <property type="nucleotide sequence ID" value="NZ_MPZV01000002.1"/>
</dbReference>
<sequence length="80" mass="8265">MDLSSVDADLLLTIGLAIAIIAIPAAISAFSDSRPPRAATIGILVAGALILLAFYARPGGYTLKTVPEAVARVLARLVNY</sequence>
<dbReference type="Proteomes" id="UP000190787">
    <property type="component" value="Unassembled WGS sequence"/>
</dbReference>
<accession>A0ABX3MX96</accession>
<evidence type="ECO:0008006" key="4">
    <source>
        <dbReference type="Google" id="ProtNLM"/>
    </source>
</evidence>